<dbReference type="RefSeq" id="XP_005840896.1">
    <property type="nucleotide sequence ID" value="XM_005840839.1"/>
</dbReference>
<dbReference type="PaxDb" id="55529-EKX53916"/>
<dbReference type="GeneID" id="17310868"/>
<dbReference type="EMBL" id="JH992968">
    <property type="protein sequence ID" value="EKX53916.1"/>
    <property type="molecule type" value="Genomic_DNA"/>
</dbReference>
<dbReference type="KEGG" id="gtt:GUITHDRAFT_150092"/>
<gene>
    <name evidence="1" type="ORF">GUITHDRAFT_150092</name>
</gene>
<reference evidence="1 3" key="1">
    <citation type="journal article" date="2012" name="Nature">
        <title>Algal genomes reveal evolutionary mosaicism and the fate of nucleomorphs.</title>
        <authorList>
            <consortium name="DOE Joint Genome Institute"/>
            <person name="Curtis B.A."/>
            <person name="Tanifuji G."/>
            <person name="Burki F."/>
            <person name="Gruber A."/>
            <person name="Irimia M."/>
            <person name="Maruyama S."/>
            <person name="Arias M.C."/>
            <person name="Ball S.G."/>
            <person name="Gile G.H."/>
            <person name="Hirakawa Y."/>
            <person name="Hopkins J.F."/>
            <person name="Kuo A."/>
            <person name="Rensing S.A."/>
            <person name="Schmutz J."/>
            <person name="Symeonidi A."/>
            <person name="Elias M."/>
            <person name="Eveleigh R.J."/>
            <person name="Herman E.K."/>
            <person name="Klute M.J."/>
            <person name="Nakayama T."/>
            <person name="Obornik M."/>
            <person name="Reyes-Prieto A."/>
            <person name="Armbrust E.V."/>
            <person name="Aves S.J."/>
            <person name="Beiko R.G."/>
            <person name="Coutinho P."/>
            <person name="Dacks J.B."/>
            <person name="Durnford D.G."/>
            <person name="Fast N.M."/>
            <person name="Green B.R."/>
            <person name="Grisdale C.J."/>
            <person name="Hempel F."/>
            <person name="Henrissat B."/>
            <person name="Hoppner M.P."/>
            <person name="Ishida K."/>
            <person name="Kim E."/>
            <person name="Koreny L."/>
            <person name="Kroth P.G."/>
            <person name="Liu Y."/>
            <person name="Malik S.B."/>
            <person name="Maier U.G."/>
            <person name="McRose D."/>
            <person name="Mock T."/>
            <person name="Neilson J.A."/>
            <person name="Onodera N.T."/>
            <person name="Poole A.M."/>
            <person name="Pritham E.J."/>
            <person name="Richards T.A."/>
            <person name="Rocap G."/>
            <person name="Roy S.W."/>
            <person name="Sarai C."/>
            <person name="Schaack S."/>
            <person name="Shirato S."/>
            <person name="Slamovits C.H."/>
            <person name="Spencer D.F."/>
            <person name="Suzuki S."/>
            <person name="Worden A.Z."/>
            <person name="Zauner S."/>
            <person name="Barry K."/>
            <person name="Bell C."/>
            <person name="Bharti A.K."/>
            <person name="Crow J.A."/>
            <person name="Grimwood J."/>
            <person name="Kramer R."/>
            <person name="Lindquist E."/>
            <person name="Lucas S."/>
            <person name="Salamov A."/>
            <person name="McFadden G.I."/>
            <person name="Lane C.E."/>
            <person name="Keeling P.J."/>
            <person name="Gray M.W."/>
            <person name="Grigoriev I.V."/>
            <person name="Archibald J.M."/>
        </authorList>
    </citation>
    <scope>NUCLEOTIDE SEQUENCE</scope>
    <source>
        <strain evidence="1 3">CCMP2712</strain>
    </source>
</reference>
<dbReference type="Proteomes" id="UP000011087">
    <property type="component" value="Unassembled WGS sequence"/>
</dbReference>
<organism evidence="1">
    <name type="scientific">Guillardia theta (strain CCMP2712)</name>
    <name type="common">Cryptophyte</name>
    <dbReference type="NCBI Taxonomy" id="905079"/>
    <lineage>
        <taxon>Eukaryota</taxon>
        <taxon>Cryptophyceae</taxon>
        <taxon>Pyrenomonadales</taxon>
        <taxon>Geminigeraceae</taxon>
        <taxon>Guillardia</taxon>
    </lineage>
</organism>
<accession>L1JZB1</accession>
<dbReference type="EnsemblProtists" id="EKX53916">
    <property type="protein sequence ID" value="EKX53916"/>
    <property type="gene ID" value="GUITHDRAFT_150092"/>
</dbReference>
<reference evidence="3" key="2">
    <citation type="submission" date="2012-11" db="EMBL/GenBank/DDBJ databases">
        <authorList>
            <person name="Kuo A."/>
            <person name="Curtis B.A."/>
            <person name="Tanifuji G."/>
            <person name="Burki F."/>
            <person name="Gruber A."/>
            <person name="Irimia M."/>
            <person name="Maruyama S."/>
            <person name="Arias M.C."/>
            <person name="Ball S.G."/>
            <person name="Gile G.H."/>
            <person name="Hirakawa Y."/>
            <person name="Hopkins J.F."/>
            <person name="Rensing S.A."/>
            <person name="Schmutz J."/>
            <person name="Symeonidi A."/>
            <person name="Elias M."/>
            <person name="Eveleigh R.J."/>
            <person name="Herman E.K."/>
            <person name="Klute M.J."/>
            <person name="Nakayama T."/>
            <person name="Obornik M."/>
            <person name="Reyes-Prieto A."/>
            <person name="Armbrust E.V."/>
            <person name="Aves S.J."/>
            <person name="Beiko R.G."/>
            <person name="Coutinho P."/>
            <person name="Dacks J.B."/>
            <person name="Durnford D.G."/>
            <person name="Fast N.M."/>
            <person name="Green B.R."/>
            <person name="Grisdale C."/>
            <person name="Hempe F."/>
            <person name="Henrissat B."/>
            <person name="Hoppner M.P."/>
            <person name="Ishida K.-I."/>
            <person name="Kim E."/>
            <person name="Koreny L."/>
            <person name="Kroth P.G."/>
            <person name="Liu Y."/>
            <person name="Malik S.-B."/>
            <person name="Maier U.G."/>
            <person name="McRose D."/>
            <person name="Mock T."/>
            <person name="Neilson J.A."/>
            <person name="Onodera N.T."/>
            <person name="Poole A.M."/>
            <person name="Pritham E.J."/>
            <person name="Richards T.A."/>
            <person name="Rocap G."/>
            <person name="Roy S.W."/>
            <person name="Sarai C."/>
            <person name="Schaack S."/>
            <person name="Shirato S."/>
            <person name="Slamovits C.H."/>
            <person name="Spencer D.F."/>
            <person name="Suzuki S."/>
            <person name="Worden A.Z."/>
            <person name="Zauner S."/>
            <person name="Barry K."/>
            <person name="Bell C."/>
            <person name="Bharti A.K."/>
            <person name="Crow J.A."/>
            <person name="Grimwood J."/>
            <person name="Kramer R."/>
            <person name="Lindquist E."/>
            <person name="Lucas S."/>
            <person name="Salamov A."/>
            <person name="McFadden G.I."/>
            <person name="Lane C.E."/>
            <person name="Keeling P.J."/>
            <person name="Gray M.W."/>
            <person name="Grigoriev I.V."/>
            <person name="Archibald J.M."/>
        </authorList>
    </citation>
    <scope>NUCLEOTIDE SEQUENCE</scope>
    <source>
        <strain evidence="3">CCMP2712</strain>
    </source>
</reference>
<dbReference type="AlphaFoldDB" id="L1JZB1"/>
<evidence type="ECO:0000313" key="1">
    <source>
        <dbReference type="EMBL" id="EKX53916.1"/>
    </source>
</evidence>
<dbReference type="HOGENOM" id="CLU_2406127_0_0_1"/>
<feature type="non-terminal residue" evidence="1">
    <location>
        <position position="93"/>
    </location>
</feature>
<proteinExistence type="predicted"/>
<protein>
    <submittedName>
        <fullName evidence="1 2">Uncharacterized protein</fullName>
    </submittedName>
</protein>
<name>L1JZB1_GUITC</name>
<keyword evidence="3" id="KW-1185">Reference proteome</keyword>
<sequence>MTQDYTFLEESRQNTDYASYSSVANFNENIMTRQFSNLSVCEENCCEDWKVKMLLRVMIDAKGNEHHVSWLDIRRKGLFFIETEDCKKFTSVL</sequence>
<evidence type="ECO:0000313" key="2">
    <source>
        <dbReference type="EnsemblProtists" id="EKX53916"/>
    </source>
</evidence>
<evidence type="ECO:0000313" key="3">
    <source>
        <dbReference type="Proteomes" id="UP000011087"/>
    </source>
</evidence>
<reference evidence="2" key="3">
    <citation type="submission" date="2015-06" db="UniProtKB">
        <authorList>
            <consortium name="EnsemblProtists"/>
        </authorList>
    </citation>
    <scope>IDENTIFICATION</scope>
</reference>